<evidence type="ECO:0000259" key="17">
    <source>
        <dbReference type="SMART" id="SM00316"/>
    </source>
</evidence>
<comment type="cofactor">
    <cofactor evidence="15">
        <name>Zn(2+)</name>
        <dbReference type="ChEBI" id="CHEBI:29105"/>
    </cofactor>
    <text evidence="15">Binds 2 Zn(2+) ions per homotetramer.</text>
</comment>
<comment type="similarity">
    <text evidence="1">Belongs to the RNase E/G family. RNase G subfamily.</text>
</comment>
<evidence type="ECO:0000256" key="3">
    <source>
        <dbReference type="ARBA" id="ARBA00022490"/>
    </source>
</evidence>
<keyword evidence="10 15" id="KW-0255">Endonuclease</keyword>
<dbReference type="GO" id="GO:0008033">
    <property type="term" value="P:tRNA processing"/>
    <property type="evidence" value="ECO:0007669"/>
    <property type="project" value="UniProtKB-UniRule"/>
</dbReference>
<dbReference type="GO" id="GO:0000049">
    <property type="term" value="F:tRNA binding"/>
    <property type="evidence" value="ECO:0007669"/>
    <property type="project" value="UniProtKB-KW"/>
</dbReference>
<feature type="compositionally biased region" description="Basic residues" evidence="16">
    <location>
        <begin position="876"/>
        <end position="886"/>
    </location>
</feature>
<keyword evidence="14 15" id="KW-0472">Membrane</keyword>
<dbReference type="GO" id="GO:0019843">
    <property type="term" value="F:rRNA binding"/>
    <property type="evidence" value="ECO:0007669"/>
    <property type="project" value="UniProtKB-KW"/>
</dbReference>
<name>A0A511B3B7_9PROT</name>
<feature type="compositionally biased region" description="Basic and acidic residues" evidence="16">
    <location>
        <begin position="679"/>
        <end position="693"/>
    </location>
</feature>
<dbReference type="GO" id="GO:0009898">
    <property type="term" value="C:cytoplasmic side of plasma membrane"/>
    <property type="evidence" value="ECO:0007669"/>
    <property type="project" value="UniProtKB-UniRule"/>
</dbReference>
<dbReference type="InterPro" id="IPR028878">
    <property type="entry name" value="RNase_E"/>
</dbReference>
<comment type="subcellular location">
    <subcellularLocation>
        <location evidence="15">Cytoplasm</location>
    </subcellularLocation>
    <subcellularLocation>
        <location evidence="15">Cell inner membrane</location>
        <topology evidence="15">Peripheral membrane protein</topology>
        <orientation evidence="15">Cytoplasmic side</orientation>
    </subcellularLocation>
</comment>
<feature type="domain" description="S1 motif" evidence="17">
    <location>
        <begin position="75"/>
        <end position="221"/>
    </location>
</feature>
<comment type="similarity">
    <text evidence="15">Belongs to the RNase E/G family. RNase E subfamily.</text>
</comment>
<dbReference type="PANTHER" id="PTHR30001:SF1">
    <property type="entry name" value="RIBONUCLEASE E_G-LIKE PROTEIN, CHLOROPLASTIC"/>
    <property type="match status" value="1"/>
</dbReference>
<dbReference type="SMART" id="SM00316">
    <property type="entry name" value="S1"/>
    <property type="match status" value="1"/>
</dbReference>
<dbReference type="GO" id="GO:0008995">
    <property type="term" value="F:ribonuclease E activity"/>
    <property type="evidence" value="ECO:0007669"/>
    <property type="project" value="UniProtKB-EC"/>
</dbReference>
<dbReference type="InterPro" id="IPR019307">
    <property type="entry name" value="RNA-bd_AU-1/RNase_E/G"/>
</dbReference>
<evidence type="ECO:0000256" key="1">
    <source>
        <dbReference type="ARBA" id="ARBA00005663"/>
    </source>
</evidence>
<gene>
    <name evidence="15 18" type="primary">rne</name>
    <name evidence="18" type="ORF">GKA01_01320</name>
</gene>
<evidence type="ECO:0000256" key="8">
    <source>
        <dbReference type="ARBA" id="ARBA00022723"/>
    </source>
</evidence>
<feature type="region of interest" description="Disordered" evidence="16">
    <location>
        <begin position="718"/>
        <end position="774"/>
    </location>
</feature>
<dbReference type="HAMAP" id="MF_00970">
    <property type="entry name" value="RNase_E"/>
    <property type="match status" value="1"/>
</dbReference>
<evidence type="ECO:0000256" key="11">
    <source>
        <dbReference type="ARBA" id="ARBA00022801"/>
    </source>
</evidence>
<organism evidence="18 19">
    <name type="scientific">Gluconobacter kanchanaburiensis NBRC 103587</name>
    <dbReference type="NCBI Taxonomy" id="1307948"/>
    <lineage>
        <taxon>Bacteria</taxon>
        <taxon>Pseudomonadati</taxon>
        <taxon>Pseudomonadota</taxon>
        <taxon>Alphaproteobacteria</taxon>
        <taxon>Acetobacterales</taxon>
        <taxon>Acetobacteraceae</taxon>
        <taxon>Gluconobacter</taxon>
    </lineage>
</organism>
<dbReference type="GO" id="GO:0005737">
    <property type="term" value="C:cytoplasm"/>
    <property type="evidence" value="ECO:0007669"/>
    <property type="project" value="UniProtKB-SubCell"/>
</dbReference>
<evidence type="ECO:0000256" key="7">
    <source>
        <dbReference type="ARBA" id="ARBA00022722"/>
    </source>
</evidence>
<dbReference type="AlphaFoldDB" id="A0A511B3B7"/>
<keyword evidence="6 15" id="KW-0819">tRNA processing</keyword>
<feature type="region of interest" description="Disordered" evidence="16">
    <location>
        <begin position="828"/>
        <end position="951"/>
    </location>
</feature>
<feature type="compositionally biased region" description="Basic residues" evidence="16">
    <location>
        <begin position="654"/>
        <end position="665"/>
    </location>
</feature>
<feature type="compositionally biased region" description="Basic and acidic residues" evidence="16">
    <location>
        <begin position="158"/>
        <end position="174"/>
    </location>
</feature>
<sequence>MDPAAVRSDCAVPSTPHNLMLPQAKAVTVERRGVQFSMTKRMLIDTTHAEETRVVVMDGDRVEDYDVETSTKKQLKGNIYLAKVIRVEPSLQAAFVEYGGNRHGFLAFSEIHPDYFQIPVADREKLLALQEEENAERAEIADDGDTESAPEESDDGEISDRRAPETVGGEHDTGEENASSRRTARFLRNYKIQEVIRRRQVLLVQVVKEERGNKGAALTTYISLAGRYCVLMPNALRGGGVSRKITSDADRRRLRDVIAELDLPKSMAMIVRTAGAGRPAPEVMRDCEYLLQLWDDIRSHALSSVAPTLVYEEASLIKRVIRDLYSKDIEDILVDGEAAWKSAREFMRLLMPGNANKVKLWQNRGQSLFARYNVEGHLDAMFSPTARLPSGGYLVINQTEALVAVDVNSGKSTSQRNIEETALRTNLEAAEEVARQLRLRDLAGLVVIDFIDMESRRHNAQVEKRLKDALRSDRARIQVGHISHFGLLEMSRQRLRPSIAEAVLTPCPHCQGTGFIRGTESSALHVLRAIDEEGARQRSSEIEVHVGSEIALYILNHKRSWLADIERHHRMQVIFRTEENLAATDMRIERLKAQTAAPERTPERAVERTPETVRTIEIIEEQAPVALRPETSVVDAEIIEDVVPSESDEEGNGGRRRRRRRRRGGRREQTGDMQAADAYQEHDAPLHEEREPATADAAEENGIIPGRRRTRFKRVVRETEGEGVSPAEAFSEDRYVAPQRSNAPAERSPRRREEREERPVTRRYTGPTPADPFGGSFDIFDVIEQAEFEGTTQALQTGINAPAKIEIEQTPVIETTVVAEEPVTEDVIKPRRGRRPARAKTVEAAPTETTLEIPAAEESPAPSSNAAEAVEEAPKPRRTRTRRTSRAKTDDTVAPVTESTAEAPSAPSAIITEETVAEGAKPKRTRTRRTAKAKPEAAPSDDGNVLQPVNIDEIAPPKRRVGWWKR</sequence>
<reference evidence="18 19" key="1">
    <citation type="submission" date="2019-07" db="EMBL/GenBank/DDBJ databases">
        <title>Whole genome shotgun sequence of Gluconobacter kanchanaburiensis NBRC 103587.</title>
        <authorList>
            <person name="Hosoyama A."/>
            <person name="Uohara A."/>
            <person name="Ohji S."/>
            <person name="Ichikawa N."/>
        </authorList>
    </citation>
    <scope>NUCLEOTIDE SEQUENCE [LARGE SCALE GENOMIC DNA]</scope>
    <source>
        <strain evidence="18 19">NBRC 103587</strain>
    </source>
</reference>
<feature type="binding site" evidence="15">
    <location>
        <position position="449"/>
    </location>
    <ligand>
        <name>Mg(2+)</name>
        <dbReference type="ChEBI" id="CHEBI:18420"/>
        <note>catalytic</note>
    </ligand>
</feature>
<feature type="compositionally biased region" description="Basic residues" evidence="16">
    <location>
        <begin position="922"/>
        <end position="932"/>
    </location>
</feature>
<dbReference type="Proteomes" id="UP000321079">
    <property type="component" value="Unassembled WGS sequence"/>
</dbReference>
<dbReference type="NCBIfam" id="TIGR00757">
    <property type="entry name" value="RNaseEG"/>
    <property type="match status" value="1"/>
</dbReference>
<dbReference type="GO" id="GO:0006402">
    <property type="term" value="P:mRNA catabolic process"/>
    <property type="evidence" value="ECO:0007669"/>
    <property type="project" value="UniProtKB-UniRule"/>
</dbReference>
<dbReference type="InterPro" id="IPR003029">
    <property type="entry name" value="S1_domain"/>
</dbReference>
<keyword evidence="11 15" id="KW-0378">Hydrolase</keyword>
<dbReference type="EMBL" id="BJVA01000001">
    <property type="protein sequence ID" value="GEK94935.1"/>
    <property type="molecule type" value="Genomic_DNA"/>
</dbReference>
<keyword evidence="4 15" id="KW-0997">Cell inner membrane</keyword>
<evidence type="ECO:0000256" key="13">
    <source>
        <dbReference type="ARBA" id="ARBA00022884"/>
    </source>
</evidence>
<keyword evidence="15" id="KW-0862">Zinc</keyword>
<evidence type="ECO:0000256" key="15">
    <source>
        <dbReference type="HAMAP-Rule" id="MF_00970"/>
    </source>
</evidence>
<dbReference type="CDD" id="cd04453">
    <property type="entry name" value="S1_RNase_E"/>
    <property type="match status" value="1"/>
</dbReference>
<evidence type="ECO:0000256" key="2">
    <source>
        <dbReference type="ARBA" id="ARBA00022475"/>
    </source>
</evidence>
<feature type="region of interest" description="Disordered" evidence="16">
    <location>
        <begin position="134"/>
        <end position="182"/>
    </location>
</feature>
<keyword evidence="19" id="KW-1185">Reference proteome</keyword>
<feature type="region of interest" description="Required for zinc-mediated homotetramerization and catalytic activity" evidence="15">
    <location>
        <begin position="507"/>
        <end position="510"/>
    </location>
</feature>
<feature type="compositionally biased region" description="Basic and acidic residues" evidence="16">
    <location>
        <begin position="747"/>
        <end position="760"/>
    </location>
</feature>
<dbReference type="GO" id="GO:0006364">
    <property type="term" value="P:rRNA processing"/>
    <property type="evidence" value="ECO:0007669"/>
    <property type="project" value="UniProtKB-UniRule"/>
</dbReference>
<feature type="region of interest" description="Disordered" evidence="16">
    <location>
        <begin position="638"/>
        <end position="706"/>
    </location>
</feature>
<comment type="function">
    <text evidence="15">Endoribonuclease that plays a central role in RNA processing and decay. Required for the maturation of 5S and 16S rRNAs and the majority of tRNAs. Also involved in the degradation of most mRNAs.</text>
</comment>
<dbReference type="Pfam" id="PF20833">
    <property type="entry name" value="RNase_E_G_Thio"/>
    <property type="match status" value="1"/>
</dbReference>
<keyword evidence="3 15" id="KW-0963">Cytoplasm</keyword>
<comment type="subunit">
    <text evidence="15">Homotetramer formed by a dimer of dimers.</text>
</comment>
<keyword evidence="15" id="KW-0820">tRNA-binding</keyword>
<dbReference type="GO" id="GO:0000287">
    <property type="term" value="F:magnesium ion binding"/>
    <property type="evidence" value="ECO:0007669"/>
    <property type="project" value="UniProtKB-UniRule"/>
</dbReference>
<dbReference type="Gene3D" id="2.40.50.140">
    <property type="entry name" value="Nucleic acid-binding proteins"/>
    <property type="match status" value="1"/>
</dbReference>
<evidence type="ECO:0000313" key="19">
    <source>
        <dbReference type="Proteomes" id="UP000321079"/>
    </source>
</evidence>
<accession>A0A511B3B7</accession>
<comment type="caution">
    <text evidence="18">The sequence shown here is derived from an EMBL/GenBank/DDBJ whole genome shotgun (WGS) entry which is preliminary data.</text>
</comment>
<dbReference type="SUPFAM" id="SSF50249">
    <property type="entry name" value="Nucleic acid-binding proteins"/>
    <property type="match status" value="1"/>
</dbReference>
<dbReference type="InterPro" id="IPR004659">
    <property type="entry name" value="RNase_E/G"/>
</dbReference>
<keyword evidence="8 15" id="KW-0479">Metal-binding</keyword>
<keyword evidence="12 15" id="KW-0460">Magnesium</keyword>
<dbReference type="Pfam" id="PF10150">
    <property type="entry name" value="RNase_E_G"/>
    <property type="match status" value="1"/>
</dbReference>
<dbReference type="GO" id="GO:0008270">
    <property type="term" value="F:zinc ion binding"/>
    <property type="evidence" value="ECO:0007669"/>
    <property type="project" value="UniProtKB-UniRule"/>
</dbReference>
<keyword evidence="5 15" id="KW-0698">rRNA processing</keyword>
<comment type="cofactor">
    <cofactor evidence="15">
        <name>Mg(2+)</name>
        <dbReference type="ChEBI" id="CHEBI:18420"/>
    </cofactor>
    <text evidence="15">Binds 1 Mg(2+) ion per subunit.</text>
</comment>
<dbReference type="Gene3D" id="3.40.1260.20">
    <property type="entry name" value="Ribonuclease E, catalytic domain"/>
    <property type="match status" value="1"/>
</dbReference>
<dbReference type="EC" id="3.1.26.12" evidence="15"/>
<keyword evidence="2 15" id="KW-1003">Cell membrane</keyword>
<dbReference type="InterPro" id="IPR012340">
    <property type="entry name" value="NA-bd_OB-fold"/>
</dbReference>
<comment type="catalytic activity">
    <reaction evidence="15">
        <text>Endonucleolytic cleavage of single-stranded RNA in A- and U-rich regions.</text>
        <dbReference type="EC" id="3.1.26.12"/>
    </reaction>
</comment>
<dbReference type="InterPro" id="IPR048583">
    <property type="entry name" value="RNase_E_G_thioredoxin-like"/>
</dbReference>
<dbReference type="PANTHER" id="PTHR30001">
    <property type="entry name" value="RIBONUCLEASE"/>
    <property type="match status" value="1"/>
</dbReference>
<evidence type="ECO:0000256" key="5">
    <source>
        <dbReference type="ARBA" id="ARBA00022552"/>
    </source>
</evidence>
<evidence type="ECO:0000256" key="14">
    <source>
        <dbReference type="ARBA" id="ARBA00023136"/>
    </source>
</evidence>
<feature type="compositionally biased region" description="Acidic residues" evidence="16">
    <location>
        <begin position="141"/>
        <end position="157"/>
    </location>
</feature>
<feature type="binding site" evidence="15">
    <location>
        <position position="507"/>
    </location>
    <ligand>
        <name>Zn(2+)</name>
        <dbReference type="ChEBI" id="CHEBI:29105"/>
        <note>ligand shared between dimeric partners</note>
    </ligand>
</feature>
<protein>
    <recommendedName>
        <fullName evidence="15">Ribonuclease E</fullName>
        <shortName evidence="15">RNase E</shortName>
        <ecNumber evidence="15">3.1.26.12</ecNumber>
    </recommendedName>
</protein>
<evidence type="ECO:0000256" key="4">
    <source>
        <dbReference type="ARBA" id="ARBA00022519"/>
    </source>
</evidence>
<keyword evidence="9 15" id="KW-0699">rRNA-binding</keyword>
<evidence type="ECO:0000256" key="10">
    <source>
        <dbReference type="ARBA" id="ARBA00022759"/>
    </source>
</evidence>
<evidence type="ECO:0000256" key="16">
    <source>
        <dbReference type="SAM" id="MobiDB-lite"/>
    </source>
</evidence>
<evidence type="ECO:0000313" key="18">
    <source>
        <dbReference type="EMBL" id="GEK94935.1"/>
    </source>
</evidence>
<evidence type="ECO:0000256" key="6">
    <source>
        <dbReference type="ARBA" id="ARBA00022694"/>
    </source>
</evidence>
<keyword evidence="7 15" id="KW-0540">Nuclease</keyword>
<feature type="compositionally biased region" description="Low complexity" evidence="16">
    <location>
        <begin position="852"/>
        <end position="868"/>
    </location>
</feature>
<proteinExistence type="inferred from homology"/>
<evidence type="ECO:0000256" key="12">
    <source>
        <dbReference type="ARBA" id="ARBA00022842"/>
    </source>
</evidence>
<feature type="binding site" evidence="15">
    <location>
        <position position="406"/>
    </location>
    <ligand>
        <name>Mg(2+)</name>
        <dbReference type="ChEBI" id="CHEBI:18420"/>
        <note>catalytic</note>
    </ligand>
</feature>
<feature type="binding site" evidence="15">
    <location>
        <position position="510"/>
    </location>
    <ligand>
        <name>Zn(2+)</name>
        <dbReference type="ChEBI" id="CHEBI:29105"/>
        <note>ligand shared between dimeric partners</note>
    </ligand>
</feature>
<evidence type="ECO:0000256" key="9">
    <source>
        <dbReference type="ARBA" id="ARBA00022730"/>
    </source>
</evidence>
<keyword evidence="13 15" id="KW-0694">RNA-binding</keyword>
<feature type="compositionally biased region" description="Low complexity" evidence="16">
    <location>
        <begin position="897"/>
        <end position="912"/>
    </location>
</feature>